<comment type="caution">
    <text evidence="1">The sequence shown here is derived from an EMBL/GenBank/DDBJ whole genome shotgun (WGS) entry which is preliminary data.</text>
</comment>
<dbReference type="AlphaFoldDB" id="A0A7Y0LEW3"/>
<reference evidence="1 2" key="1">
    <citation type="submission" date="2020-04" db="EMBL/GenBank/DDBJ databases">
        <title>Thalassotalea sp. M1531, isolated from the surface of marine red alga.</title>
        <authorList>
            <person name="Pang L."/>
            <person name="Lu D.-C."/>
        </authorList>
    </citation>
    <scope>NUCLEOTIDE SEQUENCE [LARGE SCALE GENOMIC DNA]</scope>
    <source>
        <strain evidence="1 2">M1531</strain>
    </source>
</reference>
<dbReference type="InterPro" id="IPR036249">
    <property type="entry name" value="Thioredoxin-like_sf"/>
</dbReference>
<dbReference type="RefSeq" id="WP_169076584.1">
    <property type="nucleotide sequence ID" value="NZ_JABBXH010000007.1"/>
</dbReference>
<accession>A0A7Y0LEW3</accession>
<keyword evidence="2" id="KW-1185">Reference proteome</keyword>
<dbReference type="SUPFAM" id="SSF52833">
    <property type="entry name" value="Thioredoxin-like"/>
    <property type="match status" value="1"/>
</dbReference>
<dbReference type="Proteomes" id="UP000568664">
    <property type="component" value="Unassembled WGS sequence"/>
</dbReference>
<protein>
    <recommendedName>
        <fullName evidence="3">DSBA-like thioredoxin domain-containing protein</fullName>
    </recommendedName>
</protein>
<dbReference type="EMBL" id="JABBXH010000007">
    <property type="protein sequence ID" value="NMP33264.1"/>
    <property type="molecule type" value="Genomic_DNA"/>
</dbReference>
<evidence type="ECO:0008006" key="3">
    <source>
        <dbReference type="Google" id="ProtNLM"/>
    </source>
</evidence>
<organism evidence="1 2">
    <name type="scientific">Thalassotalea algicola</name>
    <dbReference type="NCBI Taxonomy" id="2716224"/>
    <lineage>
        <taxon>Bacteria</taxon>
        <taxon>Pseudomonadati</taxon>
        <taxon>Pseudomonadota</taxon>
        <taxon>Gammaproteobacteria</taxon>
        <taxon>Alteromonadales</taxon>
        <taxon>Colwelliaceae</taxon>
        <taxon>Thalassotalea</taxon>
    </lineage>
</organism>
<sequence length="200" mass="22289">MSTQLYFIYDSHCPWCYAATDLIDEVAQKLPQINIHFLHCGLYDGEDKVTKKAIDTVTEITNAKFGKPYLAKLNEAKDSTLAANLMGWSQNKCPEKSLKILKALQHAHFIEGNPELIASDVAEIVERLKLSAPSKSLQSEKLTKDAEFCMADIEEIQEIIGTQAIPALLLAHEDELVLLNHNLYLLEPAAIVDAIKQEIA</sequence>
<proteinExistence type="predicted"/>
<dbReference type="Gene3D" id="3.40.30.10">
    <property type="entry name" value="Glutaredoxin"/>
    <property type="match status" value="1"/>
</dbReference>
<gene>
    <name evidence="1" type="ORF">HII17_17055</name>
</gene>
<name>A0A7Y0LEW3_9GAMM</name>
<evidence type="ECO:0000313" key="1">
    <source>
        <dbReference type="EMBL" id="NMP33264.1"/>
    </source>
</evidence>
<evidence type="ECO:0000313" key="2">
    <source>
        <dbReference type="Proteomes" id="UP000568664"/>
    </source>
</evidence>